<dbReference type="KEGG" id="dpb:BABL1_gene_472"/>
<organism evidence="6 7">
    <name type="scientific">Candidatus Babela massiliensis</name>
    <dbReference type="NCBI Taxonomy" id="673862"/>
    <lineage>
        <taxon>Bacteria</taxon>
        <taxon>Candidatus Babelota</taxon>
        <taxon>Candidatus Babeliae</taxon>
        <taxon>Candidatus Babeliales</taxon>
        <taxon>Candidatus Babeliaceae</taxon>
        <taxon>Candidatus Babela</taxon>
    </lineage>
</organism>
<comment type="similarity">
    <text evidence="1 5">Belongs to the bacterial ribosomal protein bL33 family.</text>
</comment>
<dbReference type="NCBIfam" id="NF001764">
    <property type="entry name" value="PRK00504.1"/>
    <property type="match status" value="1"/>
</dbReference>
<evidence type="ECO:0000256" key="2">
    <source>
        <dbReference type="ARBA" id="ARBA00022980"/>
    </source>
</evidence>
<dbReference type="AlphaFoldDB" id="V6DG24"/>
<keyword evidence="2 5" id="KW-0689">Ribosomal protein</keyword>
<accession>V6DG24</accession>
<protein>
    <recommendedName>
        <fullName evidence="4 5">Large ribosomal subunit protein bL33</fullName>
    </recommendedName>
</protein>
<dbReference type="STRING" id="673862.BABL1_gene_472"/>
<keyword evidence="7" id="KW-1185">Reference proteome</keyword>
<sequence>MAKNRVTTHLGCEVCKERNYTQSLAKKRATGSLNLSKFCSRCRKHTSHKETK</sequence>
<proteinExistence type="inferred from homology"/>
<dbReference type="GO" id="GO:0005737">
    <property type="term" value="C:cytoplasm"/>
    <property type="evidence" value="ECO:0007669"/>
    <property type="project" value="UniProtKB-ARBA"/>
</dbReference>
<name>V6DG24_9BACT</name>
<dbReference type="Pfam" id="PF00471">
    <property type="entry name" value="Ribosomal_L33"/>
    <property type="match status" value="1"/>
</dbReference>
<dbReference type="InterPro" id="IPR011332">
    <property type="entry name" value="Ribosomal_zn-bd"/>
</dbReference>
<dbReference type="Gene3D" id="2.20.28.120">
    <property type="entry name" value="Ribosomal protein L33"/>
    <property type="match status" value="1"/>
</dbReference>
<dbReference type="GO" id="GO:1990904">
    <property type="term" value="C:ribonucleoprotein complex"/>
    <property type="evidence" value="ECO:0007669"/>
    <property type="project" value="UniProtKB-KW"/>
</dbReference>
<dbReference type="GO" id="GO:0005840">
    <property type="term" value="C:ribosome"/>
    <property type="evidence" value="ECO:0007669"/>
    <property type="project" value="UniProtKB-KW"/>
</dbReference>
<dbReference type="NCBIfam" id="TIGR01023">
    <property type="entry name" value="rpmG_bact"/>
    <property type="match status" value="1"/>
</dbReference>
<dbReference type="OrthoDB" id="9801333at2"/>
<evidence type="ECO:0000256" key="1">
    <source>
        <dbReference type="ARBA" id="ARBA00007596"/>
    </source>
</evidence>
<dbReference type="SUPFAM" id="SSF57829">
    <property type="entry name" value="Zn-binding ribosomal proteins"/>
    <property type="match status" value="1"/>
</dbReference>
<evidence type="ECO:0000256" key="5">
    <source>
        <dbReference type="HAMAP-Rule" id="MF_00294"/>
    </source>
</evidence>
<dbReference type="GO" id="GO:0006412">
    <property type="term" value="P:translation"/>
    <property type="evidence" value="ECO:0007669"/>
    <property type="project" value="UniProtKB-UniRule"/>
</dbReference>
<dbReference type="GO" id="GO:0003735">
    <property type="term" value="F:structural constituent of ribosome"/>
    <property type="evidence" value="ECO:0007669"/>
    <property type="project" value="InterPro"/>
</dbReference>
<dbReference type="HOGENOM" id="CLU_190949_0_1_7"/>
<evidence type="ECO:0000256" key="4">
    <source>
        <dbReference type="ARBA" id="ARBA00035176"/>
    </source>
</evidence>
<dbReference type="EMBL" id="HG793133">
    <property type="protein sequence ID" value="CDK30547.1"/>
    <property type="molecule type" value="Genomic_DNA"/>
</dbReference>
<dbReference type="HAMAP" id="MF_00294">
    <property type="entry name" value="Ribosomal_bL33"/>
    <property type="match status" value="1"/>
</dbReference>
<gene>
    <name evidence="5" type="primary">rpmG</name>
    <name evidence="6" type="ORF">BABL1_gene_472</name>
</gene>
<dbReference type="InterPro" id="IPR001705">
    <property type="entry name" value="Ribosomal_bL33"/>
</dbReference>
<dbReference type="Proteomes" id="UP000018769">
    <property type="component" value="Chromosome I"/>
</dbReference>
<dbReference type="InterPro" id="IPR038584">
    <property type="entry name" value="Ribosomal_bL33_sf"/>
</dbReference>
<keyword evidence="3 5" id="KW-0687">Ribonucleoprotein</keyword>
<evidence type="ECO:0000313" key="6">
    <source>
        <dbReference type="EMBL" id="CDK30547.1"/>
    </source>
</evidence>
<evidence type="ECO:0000313" key="7">
    <source>
        <dbReference type="Proteomes" id="UP000018769"/>
    </source>
</evidence>
<dbReference type="RefSeq" id="WP_023791845.1">
    <property type="nucleotide sequence ID" value="NC_023003.1"/>
</dbReference>
<evidence type="ECO:0000256" key="3">
    <source>
        <dbReference type="ARBA" id="ARBA00023274"/>
    </source>
</evidence>
<reference evidence="6 7" key="1">
    <citation type="journal article" date="2015" name="Biol. Direct">
        <title>Babela massiliensis, a representative of a widespread bacterial phylum with unusual adaptations to parasitism in amoebae.</title>
        <authorList>
            <person name="Pagnier I."/>
            <person name="Yutin N."/>
            <person name="Croce O."/>
            <person name="Makarova K.S."/>
            <person name="Wolf Y.I."/>
            <person name="Benamar S."/>
            <person name="Raoult D."/>
            <person name="Koonin E.V."/>
            <person name="La Scola B."/>
        </authorList>
    </citation>
    <scope>NUCLEOTIDE SEQUENCE [LARGE SCALE GENOMIC DNA]</scope>
    <source>
        <strain evidence="7">BABL1</strain>
    </source>
</reference>